<feature type="compositionally biased region" description="Low complexity" evidence="1">
    <location>
        <begin position="49"/>
        <end position="65"/>
    </location>
</feature>
<dbReference type="SUPFAM" id="SSF52266">
    <property type="entry name" value="SGNH hydrolase"/>
    <property type="match status" value="1"/>
</dbReference>
<feature type="compositionally biased region" description="Low complexity" evidence="1">
    <location>
        <begin position="145"/>
        <end position="156"/>
    </location>
</feature>
<organism evidence="2 3">
    <name type="scientific">Seminavis robusta</name>
    <dbReference type="NCBI Taxonomy" id="568900"/>
    <lineage>
        <taxon>Eukaryota</taxon>
        <taxon>Sar</taxon>
        <taxon>Stramenopiles</taxon>
        <taxon>Ochrophyta</taxon>
        <taxon>Bacillariophyta</taxon>
        <taxon>Bacillariophyceae</taxon>
        <taxon>Bacillariophycidae</taxon>
        <taxon>Naviculales</taxon>
        <taxon>Naviculaceae</taxon>
        <taxon>Seminavis</taxon>
    </lineage>
</organism>
<evidence type="ECO:0000313" key="2">
    <source>
        <dbReference type="EMBL" id="CAB9499766.1"/>
    </source>
</evidence>
<dbReference type="Proteomes" id="UP001153069">
    <property type="component" value="Unassembled WGS sequence"/>
</dbReference>
<feature type="region of interest" description="Disordered" evidence="1">
    <location>
        <begin position="49"/>
        <end position="173"/>
    </location>
</feature>
<accession>A0A9N8H3T1</accession>
<proteinExistence type="predicted"/>
<feature type="compositionally biased region" description="Polar residues" evidence="1">
    <location>
        <begin position="1"/>
        <end position="11"/>
    </location>
</feature>
<evidence type="ECO:0000313" key="3">
    <source>
        <dbReference type="Proteomes" id="UP001153069"/>
    </source>
</evidence>
<feature type="compositionally biased region" description="Pro residues" evidence="1">
    <location>
        <begin position="99"/>
        <end position="109"/>
    </location>
</feature>
<evidence type="ECO:0000256" key="1">
    <source>
        <dbReference type="SAM" id="MobiDB-lite"/>
    </source>
</evidence>
<feature type="region of interest" description="Disordered" evidence="1">
    <location>
        <begin position="1"/>
        <end position="20"/>
    </location>
</feature>
<sequence length="649" mass="73630">MTKTATISNALSSPPSTTPAASFVRMRRWMRILGIGVCIYLAHPWGGQPQEQRQQQQQEEATVQVKTEEPVKTNPPTVSPVTPILPEETNNNQPKPPEEPVIPEPPPPAEVQNEPQQSNLRKSNPEEDTPKEDPANTVSSENTVDQPIQQQQQQDIRPQEVTTTNNNDNNNMQVNFHPNPALGEQQQTYVFPLDGSPDRMTKNRVMMAFPENKEQDAGWQAAFGEHMTPCPVTSLIRVYRSDLITLTESLWTLETLDSKRRPKAVGGDEYYITYTAEGHTEPTAIAYIHDWNNGNYSFHFVSSPTAPEQQNLQDLAERSTGTLTVVLEQSCGMGRLAPPLKQYWHTSGAINQVYKLDGIPAPKHIQRFQFPNQDRRINLGQYHQVVMMGDSMFGQFACGDPAPDDPPFKCRAFQSNVFRGKQIEAALQTETMTRPFFVRTHEDLLDANDIALKKVQQALVERSRLKGTMRKGELFPRDGRGQIMFSFNHLRTIQGLPEIIPTTNEIKEQLHIALVIGSGVWDILADDEGAGGQDFSSHLVACEQLILSIRETYPRVALYWKSMTAMHIHAVANEENGQDWIYIRRVYYMSNSRARHLDELQKALMKKLNVQVLDVFDATYYGAHKARTGDGRHYKADFNERMLSWFYTN</sequence>
<protein>
    <submittedName>
        <fullName evidence="2">Uncharacterized protein</fullName>
    </submittedName>
</protein>
<feature type="compositionally biased region" description="Low complexity" evidence="1">
    <location>
        <begin position="162"/>
        <end position="171"/>
    </location>
</feature>
<keyword evidence="3" id="KW-1185">Reference proteome</keyword>
<comment type="caution">
    <text evidence="2">The sequence shown here is derived from an EMBL/GenBank/DDBJ whole genome shotgun (WGS) entry which is preliminary data.</text>
</comment>
<gene>
    <name evidence="2" type="ORF">SEMRO_68_G038130.1</name>
</gene>
<dbReference type="AlphaFoldDB" id="A0A9N8H3T1"/>
<dbReference type="EMBL" id="CAICTM010000067">
    <property type="protein sequence ID" value="CAB9499766.1"/>
    <property type="molecule type" value="Genomic_DNA"/>
</dbReference>
<name>A0A9N8H3T1_9STRA</name>
<reference evidence="2" key="1">
    <citation type="submission" date="2020-06" db="EMBL/GenBank/DDBJ databases">
        <authorList>
            <consortium name="Plant Systems Biology data submission"/>
        </authorList>
    </citation>
    <scope>NUCLEOTIDE SEQUENCE</scope>
    <source>
        <strain evidence="2">D6</strain>
    </source>
</reference>